<comment type="caution">
    <text evidence="3">The sequence shown here is derived from an EMBL/GenBank/DDBJ whole genome shotgun (WGS) entry which is preliminary data.</text>
</comment>
<sequence>MKKTLGTHNYYVYILTNKNKTVLYIGVTNDLKARLYYHNNPEANSKHFTHKYKCGYLLYYEHFYVIEIATQREKQLKKWRREKKEELINQSNPNWNFLNDTI</sequence>
<dbReference type="Pfam" id="PF01541">
    <property type="entry name" value="GIY-YIG"/>
    <property type="match status" value="1"/>
</dbReference>
<gene>
    <name evidence="3" type="ORF">ACFSRZ_09255</name>
</gene>
<dbReference type="Gene3D" id="3.40.1440.10">
    <property type="entry name" value="GIY-YIG endonuclease"/>
    <property type="match status" value="1"/>
</dbReference>
<organism evidence="3 4">
    <name type="scientific">Pseudotenacibaculum haliotis</name>
    <dbReference type="NCBI Taxonomy" id="1862138"/>
    <lineage>
        <taxon>Bacteria</taxon>
        <taxon>Pseudomonadati</taxon>
        <taxon>Bacteroidota</taxon>
        <taxon>Flavobacteriia</taxon>
        <taxon>Flavobacteriales</taxon>
        <taxon>Flavobacteriaceae</taxon>
        <taxon>Pseudotenacibaculum</taxon>
    </lineage>
</organism>
<name>A0ABW5LT23_9FLAO</name>
<dbReference type="Proteomes" id="UP001597508">
    <property type="component" value="Unassembled WGS sequence"/>
</dbReference>
<dbReference type="PANTHER" id="PTHR34477">
    <property type="entry name" value="UPF0213 PROTEIN YHBQ"/>
    <property type="match status" value="1"/>
</dbReference>
<dbReference type="CDD" id="cd10448">
    <property type="entry name" value="GIY-YIG_unchar_3"/>
    <property type="match status" value="1"/>
</dbReference>
<dbReference type="SMART" id="SM00465">
    <property type="entry name" value="GIYc"/>
    <property type="match status" value="1"/>
</dbReference>
<accession>A0ABW5LT23</accession>
<proteinExistence type="inferred from homology"/>
<dbReference type="InterPro" id="IPR000305">
    <property type="entry name" value="GIY-YIG_endonuc"/>
</dbReference>
<evidence type="ECO:0000313" key="3">
    <source>
        <dbReference type="EMBL" id="MFD2567557.1"/>
    </source>
</evidence>
<comment type="similarity">
    <text evidence="1">Belongs to the UPF0213 family.</text>
</comment>
<dbReference type="EMBL" id="JBHULH010000004">
    <property type="protein sequence ID" value="MFD2567557.1"/>
    <property type="molecule type" value="Genomic_DNA"/>
</dbReference>
<evidence type="ECO:0000313" key="4">
    <source>
        <dbReference type="Proteomes" id="UP001597508"/>
    </source>
</evidence>
<keyword evidence="4" id="KW-1185">Reference proteome</keyword>
<dbReference type="RefSeq" id="WP_379666267.1">
    <property type="nucleotide sequence ID" value="NZ_JBHULH010000004.1"/>
</dbReference>
<dbReference type="InterPro" id="IPR035901">
    <property type="entry name" value="GIY-YIG_endonuc_sf"/>
</dbReference>
<evidence type="ECO:0000259" key="2">
    <source>
        <dbReference type="PROSITE" id="PS50164"/>
    </source>
</evidence>
<dbReference type="SUPFAM" id="SSF82771">
    <property type="entry name" value="GIY-YIG endonuclease"/>
    <property type="match status" value="1"/>
</dbReference>
<evidence type="ECO:0000256" key="1">
    <source>
        <dbReference type="ARBA" id="ARBA00007435"/>
    </source>
</evidence>
<protein>
    <submittedName>
        <fullName evidence="3">GIY-YIG nuclease family protein</fullName>
    </submittedName>
</protein>
<dbReference type="PANTHER" id="PTHR34477:SF5">
    <property type="entry name" value="BSL5627 PROTEIN"/>
    <property type="match status" value="1"/>
</dbReference>
<dbReference type="InterPro" id="IPR050190">
    <property type="entry name" value="UPF0213_domain"/>
</dbReference>
<dbReference type="PROSITE" id="PS50164">
    <property type="entry name" value="GIY_YIG"/>
    <property type="match status" value="1"/>
</dbReference>
<feature type="domain" description="GIY-YIG" evidence="2">
    <location>
        <begin position="8"/>
        <end position="86"/>
    </location>
</feature>
<reference evidence="4" key="1">
    <citation type="journal article" date="2019" name="Int. J. Syst. Evol. Microbiol.">
        <title>The Global Catalogue of Microorganisms (GCM) 10K type strain sequencing project: providing services to taxonomists for standard genome sequencing and annotation.</title>
        <authorList>
            <consortium name="The Broad Institute Genomics Platform"/>
            <consortium name="The Broad Institute Genome Sequencing Center for Infectious Disease"/>
            <person name="Wu L."/>
            <person name="Ma J."/>
        </authorList>
    </citation>
    <scope>NUCLEOTIDE SEQUENCE [LARGE SCALE GENOMIC DNA]</scope>
    <source>
        <strain evidence="4">KCTC 52127</strain>
    </source>
</reference>